<dbReference type="EMBL" id="OU342829">
    <property type="protein sequence ID" value="CAG7580687.1"/>
    <property type="molecule type" value="Genomic_DNA"/>
</dbReference>
<feature type="region of interest" description="Disordered" evidence="1">
    <location>
        <begin position="58"/>
        <end position="78"/>
    </location>
</feature>
<evidence type="ECO:0000256" key="1">
    <source>
        <dbReference type="SAM" id="MobiDB-lite"/>
    </source>
</evidence>
<organism evidence="2">
    <name type="scientific">uncultured marine phage</name>
    <dbReference type="NCBI Taxonomy" id="707152"/>
    <lineage>
        <taxon>Viruses</taxon>
        <taxon>environmental samples</taxon>
    </lineage>
</organism>
<accession>A0A8D9FQU8</accession>
<name>A0A8D9FQU8_9VIRU</name>
<reference evidence="2" key="1">
    <citation type="submission" date="2021-06" db="EMBL/GenBank/DDBJ databases">
        <authorList>
            <person name="Gannon L."/>
            <person name="Redgwell R T."/>
            <person name="Michniewski S."/>
            <person name="Harrison D C."/>
            <person name="Millard A."/>
        </authorList>
    </citation>
    <scope>NUCLEOTIDE SEQUENCE</scope>
</reference>
<protein>
    <submittedName>
        <fullName evidence="2">Uncharacterized protein</fullName>
    </submittedName>
</protein>
<sequence length="78" mass="9306">MNSNKELKTSEEWIKLKNQENYPISILILEDNGWEDNWEEPISKIEFDLRLAKSKVMYQNSHTDSDETNFHDHIPGRD</sequence>
<evidence type="ECO:0000313" key="2">
    <source>
        <dbReference type="EMBL" id="CAG7580687.1"/>
    </source>
</evidence>
<gene>
    <name evidence="2" type="ORF">SLAVMIC_00522</name>
</gene>
<feature type="compositionally biased region" description="Basic and acidic residues" evidence="1">
    <location>
        <begin position="63"/>
        <end position="78"/>
    </location>
</feature>
<proteinExistence type="predicted"/>